<comment type="caution">
    <text evidence="4">The sequence shown here is derived from an EMBL/GenBank/DDBJ whole genome shotgun (WGS) entry which is preliminary data.</text>
</comment>
<evidence type="ECO:0000313" key="5">
    <source>
        <dbReference type="Proteomes" id="UP000598971"/>
    </source>
</evidence>
<dbReference type="RefSeq" id="WP_171606583.1">
    <property type="nucleotide sequence ID" value="NZ_WHPF01000003.1"/>
</dbReference>
<feature type="domain" description="Peptidoglycan beta-N-acetylmuramidase NamZ N-terminal" evidence="2">
    <location>
        <begin position="57"/>
        <end position="276"/>
    </location>
</feature>
<sequence>MMRKMLWAFCLLALPFMVLAQQEPKAQKQKNNKATRCILPGANQMDAYLPLLKGKRVGVFANPTSMVDNRHLVDTLQKLGIQITRIFGPEHGFRGTADAGEKVKNYIDAATGIPVVSLYGAKTKPAAADLDDVDILLFDIQDVGVRFYTYISSLQYFIESAIQNNLPLVILDRPNPNGFYVDGPVLDSAYSSFIGMQPVPVVYGMTIGEYAQMLLGESWIHWKYAKKQDGKISLGEALGFEEERNNFKLTVIKCKNYTHKSKYVLPVKPSPNLAEMSAIYWYPSTCYFEGTVLSEGRGTPHPFQQFGHPALPDTLFAFTPVSTAGAAEPKLKDNLCYGWDIHNLQSPNHIALEWLVQAYALFPDKTQFFIKPKKFDAAPQDYFFNKLAGNNQLMQLLVAGKSANEIRQSWQPQLAAFKKIRKKYLLYPDFE</sequence>
<dbReference type="InterPro" id="IPR048502">
    <property type="entry name" value="NamZ_N"/>
</dbReference>
<name>A0A8J8FBG2_9BACT</name>
<proteinExistence type="predicted"/>
<dbReference type="PANTHER" id="PTHR42915">
    <property type="entry name" value="HYPOTHETICAL 460 KDA PROTEIN IN FEUA-SIGW INTERGENIC REGION [PRECURSOR]"/>
    <property type="match status" value="1"/>
</dbReference>
<dbReference type="InterPro" id="IPR048503">
    <property type="entry name" value="NamZ_C"/>
</dbReference>
<dbReference type="PIRSF" id="PIRSF016719">
    <property type="entry name" value="UCP016719"/>
    <property type="match status" value="1"/>
</dbReference>
<evidence type="ECO:0000259" key="2">
    <source>
        <dbReference type="Pfam" id="PF07075"/>
    </source>
</evidence>
<feature type="domain" description="Peptidoglycan beta-N-acetylmuramidase NamZ C-terminal" evidence="3">
    <location>
        <begin position="281"/>
        <end position="427"/>
    </location>
</feature>
<evidence type="ECO:0000256" key="1">
    <source>
        <dbReference type="SAM" id="SignalP"/>
    </source>
</evidence>
<dbReference type="GO" id="GO:0033922">
    <property type="term" value="F:peptidoglycan beta-N-acetylmuramidase activity"/>
    <property type="evidence" value="ECO:0007669"/>
    <property type="project" value="InterPro"/>
</dbReference>
<keyword evidence="5" id="KW-1185">Reference proteome</keyword>
<protein>
    <submittedName>
        <fullName evidence="4">DUF1343 domain-containing protein</fullName>
    </submittedName>
</protein>
<gene>
    <name evidence="4" type="ORF">GD597_04215</name>
</gene>
<dbReference type="Gene3D" id="3.40.50.12170">
    <property type="entry name" value="Uncharacterised protein PF07075, DUF1343"/>
    <property type="match status" value="1"/>
</dbReference>
<evidence type="ECO:0000313" key="4">
    <source>
        <dbReference type="EMBL" id="NNV54655.1"/>
    </source>
</evidence>
<accession>A0A8J8FBG2</accession>
<dbReference type="InterPro" id="IPR008302">
    <property type="entry name" value="NamZ"/>
</dbReference>
<dbReference type="Pfam" id="PF20732">
    <property type="entry name" value="NamZ_C"/>
    <property type="match status" value="1"/>
</dbReference>
<dbReference type="Gene3D" id="3.90.1150.140">
    <property type="match status" value="1"/>
</dbReference>
<feature type="signal peptide" evidence="1">
    <location>
        <begin position="1"/>
        <end position="20"/>
    </location>
</feature>
<dbReference type="PANTHER" id="PTHR42915:SF1">
    <property type="entry name" value="PEPTIDOGLYCAN BETA-N-ACETYLMURAMIDASE NAMZ"/>
    <property type="match status" value="1"/>
</dbReference>
<organism evidence="4 5">
    <name type="scientific">Limnovirga soli</name>
    <dbReference type="NCBI Taxonomy" id="2656915"/>
    <lineage>
        <taxon>Bacteria</taxon>
        <taxon>Pseudomonadati</taxon>
        <taxon>Bacteroidota</taxon>
        <taxon>Chitinophagia</taxon>
        <taxon>Chitinophagales</taxon>
        <taxon>Chitinophagaceae</taxon>
        <taxon>Limnovirga</taxon>
    </lineage>
</organism>
<reference evidence="4" key="1">
    <citation type="submission" date="2019-10" db="EMBL/GenBank/DDBJ databases">
        <title>Draft genome sequence of Panacibacter sp. KCS-6.</title>
        <authorList>
            <person name="Yim K.J."/>
        </authorList>
    </citation>
    <scope>NUCLEOTIDE SEQUENCE</scope>
    <source>
        <strain evidence="4">KCS-6</strain>
    </source>
</reference>
<dbReference type="Proteomes" id="UP000598971">
    <property type="component" value="Unassembled WGS sequence"/>
</dbReference>
<evidence type="ECO:0000259" key="3">
    <source>
        <dbReference type="Pfam" id="PF20732"/>
    </source>
</evidence>
<dbReference type="EMBL" id="WHPF01000003">
    <property type="protein sequence ID" value="NNV54655.1"/>
    <property type="molecule type" value="Genomic_DNA"/>
</dbReference>
<dbReference type="Pfam" id="PF07075">
    <property type="entry name" value="NamZ_N"/>
    <property type="match status" value="1"/>
</dbReference>
<keyword evidence="1" id="KW-0732">Signal</keyword>
<feature type="chain" id="PRO_5035288095" evidence="1">
    <location>
        <begin position="21"/>
        <end position="431"/>
    </location>
</feature>
<dbReference type="AlphaFoldDB" id="A0A8J8FBG2"/>